<protein>
    <recommendedName>
        <fullName evidence="4">Dehydrogenase</fullName>
    </recommendedName>
</protein>
<dbReference type="GO" id="GO:0005737">
    <property type="term" value="C:cytoplasm"/>
    <property type="evidence" value="ECO:0007669"/>
    <property type="project" value="TreeGrafter"/>
</dbReference>
<dbReference type="AlphaFoldDB" id="A0AAV5UHR2"/>
<proteinExistence type="inferred from homology"/>
<dbReference type="CDD" id="cd05325">
    <property type="entry name" value="carb_red_sniffer_like_SDR_c"/>
    <property type="match status" value="1"/>
</dbReference>
<dbReference type="PRINTS" id="PR00081">
    <property type="entry name" value="GDHRDH"/>
</dbReference>
<evidence type="ECO:0000256" key="1">
    <source>
        <dbReference type="RuleBase" id="RU000363"/>
    </source>
</evidence>
<comment type="similarity">
    <text evidence="1">Belongs to the short-chain dehydrogenases/reductases (SDR) family.</text>
</comment>
<dbReference type="InterPro" id="IPR002347">
    <property type="entry name" value="SDR_fam"/>
</dbReference>
<dbReference type="Pfam" id="PF00106">
    <property type="entry name" value="adh_short"/>
    <property type="match status" value="1"/>
</dbReference>
<dbReference type="InterPro" id="IPR051468">
    <property type="entry name" value="Fungal_SecMetab_SDRs"/>
</dbReference>
<gene>
    <name evidence="2" type="ORF">PENTCL1PPCAC_28729</name>
</gene>
<accession>A0AAV5UHR2</accession>
<dbReference type="GO" id="GO:0016491">
    <property type="term" value="F:oxidoreductase activity"/>
    <property type="evidence" value="ECO:0007669"/>
    <property type="project" value="TreeGrafter"/>
</dbReference>
<evidence type="ECO:0008006" key="4">
    <source>
        <dbReference type="Google" id="ProtNLM"/>
    </source>
</evidence>
<comment type="caution">
    <text evidence="2">The sequence shown here is derived from an EMBL/GenBank/DDBJ whole genome shotgun (WGS) entry which is preliminary data.</text>
</comment>
<dbReference type="EMBL" id="BTSX01000006">
    <property type="protein sequence ID" value="GMT06556.1"/>
    <property type="molecule type" value="Genomic_DNA"/>
</dbReference>
<sequence>MSSVLVTGANRGIGLGLTRHLLADPSVAIVIATARNVDTATELNDLKSPKLHIIQLEAVNEDSIANAANKVAEIVGDNGLDILINNAGVAWKMPLSEPIPMAKLNEQLQVNTVAPLIIANKFYPLLKKTAAKKGSAQIAIISSTGGSLETAPMVPKEMPLTGYFMSKAAVNMLTRRISIEWKDENIRATCFCPGWVKTDMGSERAQLTVDESTIPLTKLILSLTEEHNGKYYRYNGETIPW</sequence>
<dbReference type="PRINTS" id="PR00080">
    <property type="entry name" value="SDRFAMILY"/>
</dbReference>
<dbReference type="SUPFAM" id="SSF51735">
    <property type="entry name" value="NAD(P)-binding Rossmann-fold domains"/>
    <property type="match status" value="1"/>
</dbReference>
<dbReference type="InterPro" id="IPR036291">
    <property type="entry name" value="NAD(P)-bd_dom_sf"/>
</dbReference>
<dbReference type="PANTHER" id="PTHR43544">
    <property type="entry name" value="SHORT-CHAIN DEHYDROGENASE/REDUCTASE"/>
    <property type="match status" value="1"/>
</dbReference>
<dbReference type="Gene3D" id="3.40.50.720">
    <property type="entry name" value="NAD(P)-binding Rossmann-like Domain"/>
    <property type="match status" value="1"/>
</dbReference>
<organism evidence="2 3">
    <name type="scientific">Pristionchus entomophagus</name>
    <dbReference type="NCBI Taxonomy" id="358040"/>
    <lineage>
        <taxon>Eukaryota</taxon>
        <taxon>Metazoa</taxon>
        <taxon>Ecdysozoa</taxon>
        <taxon>Nematoda</taxon>
        <taxon>Chromadorea</taxon>
        <taxon>Rhabditida</taxon>
        <taxon>Rhabditina</taxon>
        <taxon>Diplogasteromorpha</taxon>
        <taxon>Diplogasteroidea</taxon>
        <taxon>Neodiplogasteridae</taxon>
        <taxon>Pristionchus</taxon>
    </lineage>
</organism>
<dbReference type="Proteomes" id="UP001432027">
    <property type="component" value="Unassembled WGS sequence"/>
</dbReference>
<evidence type="ECO:0000313" key="2">
    <source>
        <dbReference type="EMBL" id="GMT06556.1"/>
    </source>
</evidence>
<evidence type="ECO:0000313" key="3">
    <source>
        <dbReference type="Proteomes" id="UP001432027"/>
    </source>
</evidence>
<keyword evidence="3" id="KW-1185">Reference proteome</keyword>
<reference evidence="2" key="1">
    <citation type="submission" date="2023-10" db="EMBL/GenBank/DDBJ databases">
        <title>Genome assembly of Pristionchus species.</title>
        <authorList>
            <person name="Yoshida K."/>
            <person name="Sommer R.J."/>
        </authorList>
    </citation>
    <scope>NUCLEOTIDE SEQUENCE</scope>
    <source>
        <strain evidence="2">RS0144</strain>
    </source>
</reference>
<name>A0AAV5UHR2_9BILA</name>
<dbReference type="PANTHER" id="PTHR43544:SF35">
    <property type="entry name" value="C-FACTOR-RELATED"/>
    <property type="match status" value="1"/>
</dbReference>